<protein>
    <submittedName>
        <fullName evidence="2">Cyclase family protein</fullName>
        <ecNumber evidence="2">3.5.-.-</ecNumber>
    </submittedName>
</protein>
<dbReference type="InterPro" id="IPR037175">
    <property type="entry name" value="KFase_sf"/>
</dbReference>
<comment type="caution">
    <text evidence="2">The sequence shown here is derived from an EMBL/GenBank/DDBJ whole genome shotgun (WGS) entry which is preliminary data.</text>
</comment>
<keyword evidence="2" id="KW-0378">Hydrolase</keyword>
<dbReference type="EMBL" id="JBHSZH010000001">
    <property type="protein sequence ID" value="MFC7078836.1"/>
    <property type="molecule type" value="Genomic_DNA"/>
</dbReference>
<dbReference type="RefSeq" id="WP_276282508.1">
    <property type="nucleotide sequence ID" value="NZ_CP119810.1"/>
</dbReference>
<dbReference type="Pfam" id="PF04199">
    <property type="entry name" value="Cyclase"/>
    <property type="match status" value="1"/>
</dbReference>
<dbReference type="SUPFAM" id="SSF102198">
    <property type="entry name" value="Putative cyclase"/>
    <property type="match status" value="1"/>
</dbReference>
<organism evidence="2 3">
    <name type="scientific">Halorussus caseinilyticus</name>
    <dbReference type="NCBI Taxonomy" id="3034025"/>
    <lineage>
        <taxon>Archaea</taxon>
        <taxon>Methanobacteriati</taxon>
        <taxon>Methanobacteriota</taxon>
        <taxon>Stenosarchaea group</taxon>
        <taxon>Halobacteria</taxon>
        <taxon>Halobacteriales</taxon>
        <taxon>Haladaptataceae</taxon>
        <taxon>Halorussus</taxon>
    </lineage>
</organism>
<dbReference type="EC" id="3.5.-.-" evidence="2"/>
<dbReference type="GeneID" id="79305267"/>
<evidence type="ECO:0000313" key="3">
    <source>
        <dbReference type="Proteomes" id="UP001596407"/>
    </source>
</evidence>
<gene>
    <name evidence="2" type="ORF">ACFQJ6_00510</name>
</gene>
<evidence type="ECO:0000256" key="1">
    <source>
        <dbReference type="SAM" id="MobiDB-lite"/>
    </source>
</evidence>
<dbReference type="PANTHER" id="PTHR31118:SF32">
    <property type="entry name" value="KYNURENINE FORMAMIDASE"/>
    <property type="match status" value="1"/>
</dbReference>
<proteinExistence type="predicted"/>
<keyword evidence="3" id="KW-1185">Reference proteome</keyword>
<reference evidence="2 3" key="1">
    <citation type="journal article" date="2019" name="Int. J. Syst. Evol. Microbiol.">
        <title>The Global Catalogue of Microorganisms (GCM) 10K type strain sequencing project: providing services to taxonomists for standard genome sequencing and annotation.</title>
        <authorList>
            <consortium name="The Broad Institute Genomics Platform"/>
            <consortium name="The Broad Institute Genome Sequencing Center for Infectious Disease"/>
            <person name="Wu L."/>
            <person name="Ma J."/>
        </authorList>
    </citation>
    <scope>NUCLEOTIDE SEQUENCE [LARGE SCALE GENOMIC DNA]</scope>
    <source>
        <strain evidence="2 3">DT72</strain>
    </source>
</reference>
<dbReference type="Gene3D" id="3.50.30.50">
    <property type="entry name" value="Putative cyclase"/>
    <property type="match status" value="1"/>
</dbReference>
<dbReference type="AlphaFoldDB" id="A0ABD5WDZ9"/>
<evidence type="ECO:0000313" key="2">
    <source>
        <dbReference type="EMBL" id="MFC7078836.1"/>
    </source>
</evidence>
<feature type="region of interest" description="Disordered" evidence="1">
    <location>
        <begin position="145"/>
        <end position="167"/>
    </location>
</feature>
<name>A0ABD5WDZ9_9EURY</name>
<dbReference type="Proteomes" id="UP001596407">
    <property type="component" value="Unassembled WGS sequence"/>
</dbReference>
<dbReference type="PANTHER" id="PTHR31118">
    <property type="entry name" value="CYCLASE-LIKE PROTEIN 2"/>
    <property type="match status" value="1"/>
</dbReference>
<dbReference type="InterPro" id="IPR007325">
    <property type="entry name" value="KFase/CYL"/>
</dbReference>
<accession>A0ABD5WDZ9</accession>
<sequence length="214" mass="22852">MPTCDLTHPLDETTTVYPGDPAVERTPSATHDADGYRVTELRLGTHTGTHLDAPSHTEPDGKSLDAFDPGTFAFDARVVDCSESEARETIGPEAVPDDADIEMLVFRTGWDDHWGTDRYYDHPYLASETAAACAERGYHVGIDALSPDPSPSATGSEAGEEPGGVPAHRELLGSDLLVLENLTALGDPPARFELRAYPLALAADGSPVRAVAVW</sequence>
<dbReference type="GO" id="GO:0016787">
    <property type="term" value="F:hydrolase activity"/>
    <property type="evidence" value="ECO:0007669"/>
    <property type="project" value="UniProtKB-KW"/>
</dbReference>